<comment type="similarity">
    <text evidence="3">Belongs to the class-III pyridoxal-phosphate-dependent aminotransferase family.</text>
</comment>
<dbReference type="Pfam" id="PF00202">
    <property type="entry name" value="Aminotran_3"/>
    <property type="match status" value="1"/>
</dbReference>
<evidence type="ECO:0000256" key="2">
    <source>
        <dbReference type="ARBA" id="ARBA00022898"/>
    </source>
</evidence>
<dbReference type="Gene3D" id="3.90.1150.10">
    <property type="entry name" value="Aspartate Aminotransferase, domain 1"/>
    <property type="match status" value="1"/>
</dbReference>
<organism evidence="4 5">
    <name type="scientific">Nocardioides hankookensis</name>
    <dbReference type="NCBI Taxonomy" id="443157"/>
    <lineage>
        <taxon>Bacteria</taxon>
        <taxon>Bacillati</taxon>
        <taxon>Actinomycetota</taxon>
        <taxon>Actinomycetes</taxon>
        <taxon>Propionibacteriales</taxon>
        <taxon>Nocardioidaceae</taxon>
        <taxon>Nocardioides</taxon>
    </lineage>
</organism>
<keyword evidence="4" id="KW-0808">Transferase</keyword>
<dbReference type="GO" id="GO:0008483">
    <property type="term" value="F:transaminase activity"/>
    <property type="evidence" value="ECO:0007669"/>
    <property type="project" value="UniProtKB-KW"/>
</dbReference>
<dbReference type="InterPro" id="IPR005814">
    <property type="entry name" value="Aminotrans_3"/>
</dbReference>
<dbReference type="Proteomes" id="UP001596135">
    <property type="component" value="Unassembled WGS sequence"/>
</dbReference>
<dbReference type="SUPFAM" id="SSF53383">
    <property type="entry name" value="PLP-dependent transferases"/>
    <property type="match status" value="1"/>
</dbReference>
<dbReference type="RefSeq" id="WP_379156135.1">
    <property type="nucleotide sequence ID" value="NZ_JBHSRJ010000005.1"/>
</dbReference>
<evidence type="ECO:0000313" key="4">
    <source>
        <dbReference type="EMBL" id="MFC6044541.1"/>
    </source>
</evidence>
<dbReference type="PANTHER" id="PTHR43713">
    <property type="entry name" value="GLUTAMATE-1-SEMIALDEHYDE 2,1-AMINOMUTASE"/>
    <property type="match status" value="1"/>
</dbReference>
<keyword evidence="4" id="KW-0032">Aminotransferase</keyword>
<dbReference type="Gene3D" id="3.40.640.10">
    <property type="entry name" value="Type I PLP-dependent aspartate aminotransferase-like (Major domain)"/>
    <property type="match status" value="1"/>
</dbReference>
<evidence type="ECO:0000256" key="3">
    <source>
        <dbReference type="RuleBase" id="RU003560"/>
    </source>
</evidence>
<dbReference type="NCBIfam" id="NF005453">
    <property type="entry name" value="PRK07046.1"/>
    <property type="match status" value="1"/>
</dbReference>
<keyword evidence="2 3" id="KW-0663">Pyridoxal phosphate</keyword>
<sequence length="456" mass="48324">MTDRTRIASLRAQEEELFAELHPRSAELAEQARGPLLAGVPMPWMTRWPGRFPLFFESASGARLTDVDGVEYVDLCLGDTGAMTGHALPQVTEALTARASRGITTMLPSADAIWVGEELARRFGLPSWQLAMSATDANRFVLRFARHLTGRPRIAVMDWCYHGTVDETLAVLDPSTGSGQAGRVVPRPGALGPQVDVAETTAVVPFNDLDALDRRLAVGDVACLLMEPALTNIGIVLPEPGYLEGVREVTRRHGVLLVNDETHTLCAGPGGATVAWGLDPDMVVVGKPIGGGIPCAAYGLSAELAERLSGPMLGHEIDVAGVGGTLTGNALALAAIRATLSTCLREEDFAVAVPLAEGFAAGVAGVIADHGLPWHVQRLGCRAEYWFCPPPRDGAAAAAAVDEELEGLLHLWCLNRGVLLTPFHNMALFSPHHTVADVDRHTEVFGQAVAALTSGT</sequence>
<dbReference type="InterPro" id="IPR015424">
    <property type="entry name" value="PyrdxlP-dep_Trfase"/>
</dbReference>
<name>A0ABW1LM80_9ACTN</name>
<reference evidence="5" key="1">
    <citation type="journal article" date="2019" name="Int. J. Syst. Evol. Microbiol.">
        <title>The Global Catalogue of Microorganisms (GCM) 10K type strain sequencing project: providing services to taxonomists for standard genome sequencing and annotation.</title>
        <authorList>
            <consortium name="The Broad Institute Genomics Platform"/>
            <consortium name="The Broad Institute Genome Sequencing Center for Infectious Disease"/>
            <person name="Wu L."/>
            <person name="Ma J."/>
        </authorList>
    </citation>
    <scope>NUCLEOTIDE SEQUENCE [LARGE SCALE GENOMIC DNA]</scope>
    <source>
        <strain evidence="5">CCUG 54522</strain>
    </source>
</reference>
<comment type="caution">
    <text evidence="4">The sequence shown here is derived from an EMBL/GenBank/DDBJ whole genome shotgun (WGS) entry which is preliminary data.</text>
</comment>
<gene>
    <name evidence="4" type="ORF">ACFPYL_15730</name>
</gene>
<proteinExistence type="inferred from homology"/>
<dbReference type="PANTHER" id="PTHR43713:SF3">
    <property type="entry name" value="GLUTAMATE-1-SEMIALDEHYDE 2,1-AMINOMUTASE 1, CHLOROPLASTIC-RELATED"/>
    <property type="match status" value="1"/>
</dbReference>
<dbReference type="InterPro" id="IPR015422">
    <property type="entry name" value="PyrdxlP-dep_Trfase_small"/>
</dbReference>
<dbReference type="EMBL" id="JBHSRJ010000005">
    <property type="protein sequence ID" value="MFC6044541.1"/>
    <property type="molecule type" value="Genomic_DNA"/>
</dbReference>
<protein>
    <submittedName>
        <fullName evidence="4">Aspartate aminotransferase family protein</fullName>
    </submittedName>
</protein>
<dbReference type="InterPro" id="IPR015421">
    <property type="entry name" value="PyrdxlP-dep_Trfase_major"/>
</dbReference>
<keyword evidence="5" id="KW-1185">Reference proteome</keyword>
<accession>A0ABW1LM80</accession>
<evidence type="ECO:0000256" key="1">
    <source>
        <dbReference type="ARBA" id="ARBA00001933"/>
    </source>
</evidence>
<evidence type="ECO:0000313" key="5">
    <source>
        <dbReference type="Proteomes" id="UP001596135"/>
    </source>
</evidence>
<comment type="cofactor">
    <cofactor evidence="1">
        <name>pyridoxal 5'-phosphate</name>
        <dbReference type="ChEBI" id="CHEBI:597326"/>
    </cofactor>
</comment>